<protein>
    <submittedName>
        <fullName evidence="1">Uncharacterized protein</fullName>
    </submittedName>
</protein>
<evidence type="ECO:0000313" key="2">
    <source>
        <dbReference type="Proteomes" id="UP000034516"/>
    </source>
</evidence>
<proteinExistence type="predicted"/>
<organism evidence="1 2">
    <name type="scientific">Candidatus Kuenenbacteria bacterium GW2011_GWA2_42_15</name>
    <dbReference type="NCBI Taxonomy" id="1618677"/>
    <lineage>
        <taxon>Bacteria</taxon>
        <taxon>Candidatus Kueneniibacteriota</taxon>
    </lineage>
</organism>
<evidence type="ECO:0000313" key="1">
    <source>
        <dbReference type="EMBL" id="KKS42443.1"/>
    </source>
</evidence>
<gene>
    <name evidence="1" type="ORF">UV02_C0014G0009</name>
</gene>
<name>A0A0G1BYE9_9BACT</name>
<sequence>MASQIFDLAYQSNHITDDSWGFIPIKTPYHFTADEYHRILQIGLLVKSIFKKAQVFISESLESGHSALFNRLVLASIAEYDRTLAKEVIIRSKEMLPMNFRPDILGDFTVSEIQAPGSGYPFQFALEMFSGTEAKRTSIIRTYKKWLGNKRAVWWLYNESLENSVHFLARACQECGIDLQVKKNSEFDPEDDFGIIIKRPPLPELLASDKGRILIRRWLDGEIEMDPPPHIIPEVKYVLFMLFHPETCHLFTDEERSICHPTFLITNYEQKVEFSNNGFYPTGSIEELADLNNKQANVVIKYGGAKKWARFGGHEVYNLTQMNHKERGDLIVRAVDDFEINGEGWIIQPFIKKKIVFPIDAQKERYVLFRPCYHINPQEEIEYVGTVMGLRGEWKVHGSSDCSFGVCIPSKK</sequence>
<accession>A0A0G1BYE9</accession>
<dbReference type="Proteomes" id="UP000034516">
    <property type="component" value="Unassembled WGS sequence"/>
</dbReference>
<dbReference type="AlphaFoldDB" id="A0A0G1BYE9"/>
<dbReference type="EMBL" id="LCCW01000014">
    <property type="protein sequence ID" value="KKS42443.1"/>
    <property type="molecule type" value="Genomic_DNA"/>
</dbReference>
<reference evidence="1 2" key="1">
    <citation type="journal article" date="2015" name="Nature">
        <title>rRNA introns, odd ribosomes, and small enigmatic genomes across a large radiation of phyla.</title>
        <authorList>
            <person name="Brown C.T."/>
            <person name="Hug L.A."/>
            <person name="Thomas B.C."/>
            <person name="Sharon I."/>
            <person name="Castelle C.J."/>
            <person name="Singh A."/>
            <person name="Wilkins M.J."/>
            <person name="Williams K.H."/>
            <person name="Banfield J.F."/>
        </authorList>
    </citation>
    <scope>NUCLEOTIDE SEQUENCE [LARGE SCALE GENOMIC DNA]</scope>
</reference>
<comment type="caution">
    <text evidence="1">The sequence shown here is derived from an EMBL/GenBank/DDBJ whole genome shotgun (WGS) entry which is preliminary data.</text>
</comment>